<protein>
    <submittedName>
        <fullName evidence="1">Uncharacterized protein</fullName>
    </submittedName>
</protein>
<dbReference type="AlphaFoldDB" id="A0A8S1LCW4"/>
<proteinExistence type="predicted"/>
<comment type="caution">
    <text evidence="1">The sequence shown here is derived from an EMBL/GenBank/DDBJ whole genome shotgun (WGS) entry which is preliminary data.</text>
</comment>
<accession>A0A8S1LCW4</accession>
<gene>
    <name evidence="1" type="ORF">PPRIM_AZ9-3.1.T0360097</name>
</gene>
<evidence type="ECO:0000313" key="1">
    <source>
        <dbReference type="EMBL" id="CAD8064381.1"/>
    </source>
</evidence>
<name>A0A8S1LCW4_PARPR</name>
<evidence type="ECO:0000313" key="2">
    <source>
        <dbReference type="Proteomes" id="UP000688137"/>
    </source>
</evidence>
<sequence length="74" mass="9165">MIKQVYFFQLKKNFKILYRCENKKETLKSLYLFELEYFNRNCIGCKKRRTNILYFIYVIIIKEDQLILVESIIV</sequence>
<dbReference type="Proteomes" id="UP000688137">
    <property type="component" value="Unassembled WGS sequence"/>
</dbReference>
<dbReference type="EMBL" id="CAJJDM010000035">
    <property type="protein sequence ID" value="CAD8064381.1"/>
    <property type="molecule type" value="Genomic_DNA"/>
</dbReference>
<organism evidence="1 2">
    <name type="scientific">Paramecium primaurelia</name>
    <dbReference type="NCBI Taxonomy" id="5886"/>
    <lineage>
        <taxon>Eukaryota</taxon>
        <taxon>Sar</taxon>
        <taxon>Alveolata</taxon>
        <taxon>Ciliophora</taxon>
        <taxon>Intramacronucleata</taxon>
        <taxon>Oligohymenophorea</taxon>
        <taxon>Peniculida</taxon>
        <taxon>Parameciidae</taxon>
        <taxon>Paramecium</taxon>
    </lineage>
</organism>
<reference evidence="1" key="1">
    <citation type="submission" date="2021-01" db="EMBL/GenBank/DDBJ databases">
        <authorList>
            <consortium name="Genoscope - CEA"/>
            <person name="William W."/>
        </authorList>
    </citation>
    <scope>NUCLEOTIDE SEQUENCE</scope>
</reference>
<keyword evidence="2" id="KW-1185">Reference proteome</keyword>